<dbReference type="RefSeq" id="WP_147397099.1">
    <property type="nucleotide sequence ID" value="NZ_NRJF01000074.1"/>
</dbReference>
<feature type="non-terminal residue" evidence="3">
    <location>
        <position position="481"/>
    </location>
</feature>
<name>A0A3A1YEQ2_9GAMM</name>
<dbReference type="EMBL" id="NRJF01000074">
    <property type="protein sequence ID" value="RIY36031.1"/>
    <property type="molecule type" value="Genomic_DNA"/>
</dbReference>
<evidence type="ECO:0000313" key="3">
    <source>
        <dbReference type="EMBL" id="RIY36031.1"/>
    </source>
</evidence>
<sequence>MKKHSLALALSALTLLSVSANSQATSLTLTTFTTNYSFHLQNLLNTASAPVFPDRQPQVVAQGVNPQLGTTDGLASLKQFTAKLGDGDRQTSEVNQEANPATNQQNETAEPQSEEPTKTQEPQTPSESTDTSSTTENVNSSTETSTSEDSTTPTHEADNSATTQETNRVAVTESNNSNSQAQTNLLTGGVYLLKDVELPNNVNSKIVEANPLYKNNDELGVWPKPQNPELEQALARAQVTVSGVFSNVELIASQANQALPSNARDPFNNLVADFTSPQQTLAQLQEVVANLEATTLEANLVLGVDQYLNPDLVTNESFAFTSDTTELTAFRSYKVPVSPVNPEGFWPNPLPSLNDFYFTSGGYALPNVPEQVNPFGALIKNYQPLKKNGVYYPEYATYNQTFSVLKVAPQYQDLNFKFFTVQVTPFPLTDDLLTQLHALQVKLQPATESNPQAQTPAESQPATEDTSQEKTESEPQAEPSK</sequence>
<feature type="compositionally biased region" description="Polar residues" evidence="1">
    <location>
        <begin position="159"/>
        <end position="182"/>
    </location>
</feature>
<feature type="region of interest" description="Disordered" evidence="1">
    <location>
        <begin position="444"/>
        <end position="481"/>
    </location>
</feature>
<comment type="caution">
    <text evidence="3">The sequence shown here is derived from an EMBL/GenBank/DDBJ whole genome shotgun (WGS) entry which is preliminary data.</text>
</comment>
<feature type="region of interest" description="Disordered" evidence="1">
    <location>
        <begin position="86"/>
        <end position="182"/>
    </location>
</feature>
<accession>A0A3A1YEQ2</accession>
<dbReference type="AlphaFoldDB" id="A0A3A1YEQ2"/>
<keyword evidence="2" id="KW-0732">Signal</keyword>
<feature type="signal peptide" evidence="2">
    <location>
        <begin position="1"/>
        <end position="24"/>
    </location>
</feature>
<evidence type="ECO:0000313" key="4">
    <source>
        <dbReference type="Proteomes" id="UP000265964"/>
    </source>
</evidence>
<organism evidence="3 4">
    <name type="scientific">Psittacicella gerlachiana</name>
    <dbReference type="NCBI Taxonomy" id="2028574"/>
    <lineage>
        <taxon>Bacteria</taxon>
        <taxon>Pseudomonadati</taxon>
        <taxon>Pseudomonadota</taxon>
        <taxon>Gammaproteobacteria</taxon>
        <taxon>Pasteurellales</taxon>
        <taxon>Psittacicellaceae</taxon>
        <taxon>Psittacicella</taxon>
    </lineage>
</organism>
<evidence type="ECO:0000256" key="2">
    <source>
        <dbReference type="SAM" id="SignalP"/>
    </source>
</evidence>
<evidence type="ECO:0000256" key="1">
    <source>
        <dbReference type="SAM" id="MobiDB-lite"/>
    </source>
</evidence>
<proteinExistence type="predicted"/>
<reference evidence="3 4" key="1">
    <citation type="submission" date="2017-08" db="EMBL/GenBank/DDBJ databases">
        <title>Reclassification of Bisgaard taxon 37 and 44.</title>
        <authorList>
            <person name="Christensen H."/>
        </authorList>
    </citation>
    <scope>NUCLEOTIDE SEQUENCE [LARGE SCALE GENOMIC DNA]</scope>
    <source>
        <strain evidence="3 4">EEAB3T1</strain>
    </source>
</reference>
<feature type="chain" id="PRO_5017452798" evidence="2">
    <location>
        <begin position="25"/>
        <end position="481"/>
    </location>
</feature>
<protein>
    <submittedName>
        <fullName evidence="3">Uncharacterized protein</fullName>
    </submittedName>
</protein>
<keyword evidence="4" id="KW-1185">Reference proteome</keyword>
<dbReference type="Proteomes" id="UP000265964">
    <property type="component" value="Unassembled WGS sequence"/>
</dbReference>
<gene>
    <name evidence="3" type="ORF">CKF59_03030</name>
</gene>
<feature type="compositionally biased region" description="Low complexity" evidence="1">
    <location>
        <begin position="124"/>
        <end position="154"/>
    </location>
</feature>
<feature type="compositionally biased region" description="Polar residues" evidence="1">
    <location>
        <begin position="446"/>
        <end position="465"/>
    </location>
</feature>
<dbReference type="OrthoDB" id="9838965at2"/>
<feature type="compositionally biased region" description="Polar residues" evidence="1">
    <location>
        <begin position="92"/>
        <end position="111"/>
    </location>
</feature>